<sequence length="237" mass="25941">MMLTMRESMTTSGVQSNRPGEFFKKLSVAALRDLESMEFPTLYQPGMQLFSEKCTPAGIFIVVSGEVKLSINSSDGKRLILSIAKAGEVLGLSSALSGLPSEMTAEVLYPARIAVIDRDQFIAYMGRHPEVYQVVTQELSLQYKVACEQLRTVALSGSAPEKLARLLLDWSENGQKTEAGTRVRFSLTHEEIGEFIGASRETVTRTLSSFKSRRLVAFHGSILTIPSKGALQTLAGM</sequence>
<reference evidence="6" key="1">
    <citation type="submission" date="2023-03" db="EMBL/GenBank/DDBJ databases">
        <title>Edaphobacter sp.</title>
        <authorList>
            <person name="Huber K.J."/>
            <person name="Papendorf J."/>
            <person name="Pilke C."/>
            <person name="Bunk B."/>
            <person name="Sproeer C."/>
            <person name="Pester M."/>
        </authorList>
    </citation>
    <scope>NUCLEOTIDE SEQUENCE</scope>
    <source>
        <strain evidence="6">DSM 110680</strain>
    </source>
</reference>
<dbReference type="RefSeq" id="WP_348260747.1">
    <property type="nucleotide sequence ID" value="NZ_CP121196.1"/>
</dbReference>
<dbReference type="AlphaFoldDB" id="A0AAU7DCH9"/>
<dbReference type="Gene3D" id="1.10.10.10">
    <property type="entry name" value="Winged helix-like DNA-binding domain superfamily/Winged helix DNA-binding domain"/>
    <property type="match status" value="1"/>
</dbReference>
<dbReference type="InterPro" id="IPR036388">
    <property type="entry name" value="WH-like_DNA-bd_sf"/>
</dbReference>
<dbReference type="InterPro" id="IPR036390">
    <property type="entry name" value="WH_DNA-bd_sf"/>
</dbReference>
<evidence type="ECO:0000256" key="2">
    <source>
        <dbReference type="ARBA" id="ARBA00023125"/>
    </source>
</evidence>
<organism evidence="6">
    <name type="scientific">Telmatobacter sp. DSM 110680</name>
    <dbReference type="NCBI Taxonomy" id="3036704"/>
    <lineage>
        <taxon>Bacteria</taxon>
        <taxon>Pseudomonadati</taxon>
        <taxon>Acidobacteriota</taxon>
        <taxon>Terriglobia</taxon>
        <taxon>Terriglobales</taxon>
        <taxon>Acidobacteriaceae</taxon>
        <taxon>Telmatobacter</taxon>
    </lineage>
</organism>
<dbReference type="Pfam" id="PF00027">
    <property type="entry name" value="cNMP_binding"/>
    <property type="match status" value="1"/>
</dbReference>
<dbReference type="PRINTS" id="PR00034">
    <property type="entry name" value="HTHCRP"/>
</dbReference>
<dbReference type="InterPro" id="IPR014710">
    <property type="entry name" value="RmlC-like_jellyroll"/>
</dbReference>
<evidence type="ECO:0000256" key="3">
    <source>
        <dbReference type="ARBA" id="ARBA00023163"/>
    </source>
</evidence>
<dbReference type="SMART" id="SM00100">
    <property type="entry name" value="cNMP"/>
    <property type="match status" value="1"/>
</dbReference>
<dbReference type="PANTHER" id="PTHR24567:SF74">
    <property type="entry name" value="HTH-TYPE TRANSCRIPTIONAL REGULATOR ARCR"/>
    <property type="match status" value="1"/>
</dbReference>
<proteinExistence type="predicted"/>
<gene>
    <name evidence="6" type="ORF">P8935_13140</name>
</gene>
<dbReference type="EMBL" id="CP121196">
    <property type="protein sequence ID" value="XBH15514.1"/>
    <property type="molecule type" value="Genomic_DNA"/>
</dbReference>
<dbReference type="InterPro" id="IPR018490">
    <property type="entry name" value="cNMP-bd_dom_sf"/>
</dbReference>
<dbReference type="InterPro" id="IPR018335">
    <property type="entry name" value="Tscrpt_reg_HTH_Crp-type_CS"/>
</dbReference>
<dbReference type="SMART" id="SM00419">
    <property type="entry name" value="HTH_CRP"/>
    <property type="match status" value="1"/>
</dbReference>
<feature type="domain" description="Cyclic nucleotide-binding" evidence="4">
    <location>
        <begin position="22"/>
        <end position="142"/>
    </location>
</feature>
<dbReference type="PROSITE" id="PS00042">
    <property type="entry name" value="HTH_CRP_1"/>
    <property type="match status" value="1"/>
</dbReference>
<keyword evidence="3" id="KW-0804">Transcription</keyword>
<dbReference type="PANTHER" id="PTHR24567">
    <property type="entry name" value="CRP FAMILY TRANSCRIPTIONAL REGULATORY PROTEIN"/>
    <property type="match status" value="1"/>
</dbReference>
<evidence type="ECO:0000259" key="4">
    <source>
        <dbReference type="PROSITE" id="PS50042"/>
    </source>
</evidence>
<evidence type="ECO:0000313" key="6">
    <source>
        <dbReference type="EMBL" id="XBH15514.1"/>
    </source>
</evidence>
<dbReference type="Pfam" id="PF13545">
    <property type="entry name" value="HTH_Crp_2"/>
    <property type="match status" value="1"/>
</dbReference>
<protein>
    <submittedName>
        <fullName evidence="6">Crp/Fnr family transcriptional regulator</fullName>
    </submittedName>
</protein>
<name>A0AAU7DCH9_9BACT</name>
<dbReference type="InterPro" id="IPR012318">
    <property type="entry name" value="HTH_CRP"/>
</dbReference>
<dbReference type="InterPro" id="IPR000595">
    <property type="entry name" value="cNMP-bd_dom"/>
</dbReference>
<dbReference type="SUPFAM" id="SSF46785">
    <property type="entry name" value="Winged helix' DNA-binding domain"/>
    <property type="match status" value="1"/>
</dbReference>
<feature type="domain" description="HTH crp-type" evidence="5">
    <location>
        <begin position="157"/>
        <end position="229"/>
    </location>
</feature>
<evidence type="ECO:0000256" key="1">
    <source>
        <dbReference type="ARBA" id="ARBA00023015"/>
    </source>
</evidence>
<dbReference type="PROSITE" id="PS51063">
    <property type="entry name" value="HTH_CRP_2"/>
    <property type="match status" value="1"/>
</dbReference>
<dbReference type="InterPro" id="IPR050397">
    <property type="entry name" value="Env_Response_Regulators"/>
</dbReference>
<dbReference type="Gene3D" id="2.60.120.10">
    <property type="entry name" value="Jelly Rolls"/>
    <property type="match status" value="1"/>
</dbReference>
<dbReference type="CDD" id="cd00038">
    <property type="entry name" value="CAP_ED"/>
    <property type="match status" value="1"/>
</dbReference>
<dbReference type="SUPFAM" id="SSF51206">
    <property type="entry name" value="cAMP-binding domain-like"/>
    <property type="match status" value="1"/>
</dbReference>
<dbReference type="GO" id="GO:0003700">
    <property type="term" value="F:DNA-binding transcription factor activity"/>
    <property type="evidence" value="ECO:0007669"/>
    <property type="project" value="InterPro"/>
</dbReference>
<dbReference type="GO" id="GO:0005829">
    <property type="term" value="C:cytosol"/>
    <property type="evidence" value="ECO:0007669"/>
    <property type="project" value="TreeGrafter"/>
</dbReference>
<keyword evidence="1" id="KW-0805">Transcription regulation</keyword>
<dbReference type="GO" id="GO:0003677">
    <property type="term" value="F:DNA binding"/>
    <property type="evidence" value="ECO:0007669"/>
    <property type="project" value="UniProtKB-KW"/>
</dbReference>
<accession>A0AAU7DCH9</accession>
<dbReference type="CDD" id="cd00092">
    <property type="entry name" value="HTH_CRP"/>
    <property type="match status" value="1"/>
</dbReference>
<keyword evidence="2" id="KW-0238">DNA-binding</keyword>
<dbReference type="PROSITE" id="PS50042">
    <property type="entry name" value="CNMP_BINDING_3"/>
    <property type="match status" value="1"/>
</dbReference>
<evidence type="ECO:0000259" key="5">
    <source>
        <dbReference type="PROSITE" id="PS51063"/>
    </source>
</evidence>